<dbReference type="EMBL" id="MU275864">
    <property type="protein sequence ID" value="KAI0050187.1"/>
    <property type="molecule type" value="Genomic_DNA"/>
</dbReference>
<keyword evidence="1" id="KW-0489">Methyltransferase</keyword>
<organism evidence="1 2">
    <name type="scientific">Auriscalpium vulgare</name>
    <dbReference type="NCBI Taxonomy" id="40419"/>
    <lineage>
        <taxon>Eukaryota</taxon>
        <taxon>Fungi</taxon>
        <taxon>Dikarya</taxon>
        <taxon>Basidiomycota</taxon>
        <taxon>Agaricomycotina</taxon>
        <taxon>Agaricomycetes</taxon>
        <taxon>Russulales</taxon>
        <taxon>Auriscalpiaceae</taxon>
        <taxon>Auriscalpium</taxon>
    </lineage>
</organism>
<dbReference type="Proteomes" id="UP000814033">
    <property type="component" value="Unassembled WGS sequence"/>
</dbReference>
<evidence type="ECO:0000313" key="1">
    <source>
        <dbReference type="EMBL" id="KAI0050187.1"/>
    </source>
</evidence>
<evidence type="ECO:0000313" key="2">
    <source>
        <dbReference type="Proteomes" id="UP000814033"/>
    </source>
</evidence>
<name>A0ACB8S266_9AGAM</name>
<reference evidence="1" key="2">
    <citation type="journal article" date="2022" name="New Phytol.">
        <title>Evolutionary transition to the ectomycorrhizal habit in the genomes of a hyperdiverse lineage of mushroom-forming fungi.</title>
        <authorList>
            <person name="Looney B."/>
            <person name="Miyauchi S."/>
            <person name="Morin E."/>
            <person name="Drula E."/>
            <person name="Courty P.E."/>
            <person name="Kohler A."/>
            <person name="Kuo A."/>
            <person name="LaButti K."/>
            <person name="Pangilinan J."/>
            <person name="Lipzen A."/>
            <person name="Riley R."/>
            <person name="Andreopoulos W."/>
            <person name="He G."/>
            <person name="Johnson J."/>
            <person name="Nolan M."/>
            <person name="Tritt A."/>
            <person name="Barry K.W."/>
            <person name="Grigoriev I.V."/>
            <person name="Nagy L.G."/>
            <person name="Hibbett D."/>
            <person name="Henrissat B."/>
            <person name="Matheny P.B."/>
            <person name="Labbe J."/>
            <person name="Martin F.M."/>
        </authorList>
    </citation>
    <scope>NUCLEOTIDE SEQUENCE</scope>
    <source>
        <strain evidence="1">FP105234-sp</strain>
    </source>
</reference>
<keyword evidence="2" id="KW-1185">Reference proteome</keyword>
<gene>
    <name evidence="1" type="ORF">FA95DRAFT_659178</name>
</gene>
<protein>
    <submittedName>
        <fullName evidence="1">S-adenosyl-L-methionine dependent methyltransferase</fullName>
    </submittedName>
</protein>
<sequence length="411" mass="45334">MHPRNPYRTPPDFNALAGTYPPLRPFIRQTANGGGTIDFKNDAAQRRLTEALLKRDFQIVLKLPEDRLCPPVPNRLNYVLWIQDIVAISCPEVAVRGVDIGTGASAIYPLLGCRSSPSWRFVGTDDLSIVSAQANVESNGLSHRIDIVRAQPGGPIFLPLLQDSDVPFDFTMCNPPFYSSSEEVTASAEAKEYTPNAVCTGADVEMITAGGEAQFVATMVRESLQIKDSCRWYTSMLGKMASLSDVVTLFREHSIDNYAITEFVQGQTRRWAVAWSFQDARLPDGLARISNTALHTLMPARNTLRQRLSHTPPVSALPTVLSALRDVIVSPNEASSFIATVRGDTWSRAARRKGTPVALNTELIAPSVCRVSVIQDEAGPAVEFTRVRGRDRQVFESFVNHVGRKMREFTA</sequence>
<comment type="caution">
    <text evidence="1">The sequence shown here is derived from an EMBL/GenBank/DDBJ whole genome shotgun (WGS) entry which is preliminary data.</text>
</comment>
<keyword evidence="1" id="KW-0808">Transferase</keyword>
<proteinExistence type="predicted"/>
<reference evidence="1" key="1">
    <citation type="submission" date="2021-02" db="EMBL/GenBank/DDBJ databases">
        <authorList>
            <consortium name="DOE Joint Genome Institute"/>
            <person name="Ahrendt S."/>
            <person name="Looney B.P."/>
            <person name="Miyauchi S."/>
            <person name="Morin E."/>
            <person name="Drula E."/>
            <person name="Courty P.E."/>
            <person name="Chicoki N."/>
            <person name="Fauchery L."/>
            <person name="Kohler A."/>
            <person name="Kuo A."/>
            <person name="Labutti K."/>
            <person name="Pangilinan J."/>
            <person name="Lipzen A."/>
            <person name="Riley R."/>
            <person name="Andreopoulos W."/>
            <person name="He G."/>
            <person name="Johnson J."/>
            <person name="Barry K.W."/>
            <person name="Grigoriev I.V."/>
            <person name="Nagy L."/>
            <person name="Hibbett D."/>
            <person name="Henrissat B."/>
            <person name="Matheny P.B."/>
            <person name="Labbe J."/>
            <person name="Martin F."/>
        </authorList>
    </citation>
    <scope>NUCLEOTIDE SEQUENCE</scope>
    <source>
        <strain evidence="1">FP105234-sp</strain>
    </source>
</reference>
<accession>A0ACB8S266</accession>